<dbReference type="AlphaFoldDB" id="A0A0R1TUT6"/>
<dbReference type="RefSeq" id="WP_025087808.1">
    <property type="nucleotide sequence ID" value="NZ_AZFT01000049.1"/>
</dbReference>
<organism evidence="4 5">
    <name type="scientific">Ligilactobacillus apodemi DSM 16634 = JCM 16172</name>
    <dbReference type="NCBI Taxonomy" id="1423724"/>
    <lineage>
        <taxon>Bacteria</taxon>
        <taxon>Bacillati</taxon>
        <taxon>Bacillota</taxon>
        <taxon>Bacilli</taxon>
        <taxon>Lactobacillales</taxon>
        <taxon>Lactobacillaceae</taxon>
        <taxon>Ligilactobacillus</taxon>
    </lineage>
</organism>
<evidence type="ECO:0000313" key="5">
    <source>
        <dbReference type="Proteomes" id="UP000051324"/>
    </source>
</evidence>
<evidence type="ECO:0000256" key="1">
    <source>
        <dbReference type="ARBA" id="ARBA00022679"/>
    </source>
</evidence>
<accession>A0A0R1TUT6</accession>
<evidence type="ECO:0000259" key="3">
    <source>
        <dbReference type="Pfam" id="PF26337"/>
    </source>
</evidence>
<reference evidence="4 5" key="1">
    <citation type="journal article" date="2015" name="Genome Announc.">
        <title>Expanding the biotechnology potential of lactobacilli through comparative genomics of 213 strains and associated genera.</title>
        <authorList>
            <person name="Sun Z."/>
            <person name="Harris H.M."/>
            <person name="McCann A."/>
            <person name="Guo C."/>
            <person name="Argimon S."/>
            <person name="Zhang W."/>
            <person name="Yang X."/>
            <person name="Jeffery I.B."/>
            <person name="Cooney J.C."/>
            <person name="Kagawa T.F."/>
            <person name="Liu W."/>
            <person name="Song Y."/>
            <person name="Salvetti E."/>
            <person name="Wrobel A."/>
            <person name="Rasinkangas P."/>
            <person name="Parkhill J."/>
            <person name="Rea M.C."/>
            <person name="O'Sullivan O."/>
            <person name="Ritari J."/>
            <person name="Douillard F.P."/>
            <person name="Paul Ross R."/>
            <person name="Yang R."/>
            <person name="Briner A.E."/>
            <person name="Felis G.E."/>
            <person name="de Vos W.M."/>
            <person name="Barrangou R."/>
            <person name="Klaenhammer T.R."/>
            <person name="Caufield P.W."/>
            <person name="Cui Y."/>
            <person name="Zhang H."/>
            <person name="O'Toole P.W."/>
        </authorList>
    </citation>
    <scope>NUCLEOTIDE SEQUENCE [LARGE SCALE GENOMIC DNA]</scope>
    <source>
        <strain evidence="4 5">DSM 16634</strain>
    </source>
</reference>
<dbReference type="InterPro" id="IPR058591">
    <property type="entry name" value="Gtf3_N"/>
</dbReference>
<sequence>MKNYVISMYNKGQNEAGPKAKVDAEDFLAQENFDKVNFYFSGARKAKLLSVKQRLWDIPQKLKQINPELVVFQYPTFDSSTDQAIISNLKKHTKAKIVYLIHDIESLRAYRGDVSYTKQEIDFLNQSDGLIVHNTKMAAWLSENGVKKTMVQLEIFDYHNPVPLQKNRLYEGSICYAGNLQKADFLQKLTLKHPLALYGPNQAATYPENITYQGSFTPEELPTKLVQNFGLIWDGTSITECDGSFGEYLKYNDPHKTSLYLSSGLPVIIWKKAALADFVSENNVGLCVDSLAELDGILSTLTPQEYQEMCTNAQNIAQKMRTGTYLKTAVAKISQLIEVEK</sequence>
<dbReference type="Pfam" id="PF26337">
    <property type="entry name" value="Gtf3_C"/>
    <property type="match status" value="1"/>
</dbReference>
<dbReference type="PIRSF" id="PIRSF007023">
    <property type="entry name" value="UDP-Galf_transf"/>
    <property type="match status" value="1"/>
</dbReference>
<comment type="caution">
    <text evidence="4">The sequence shown here is derived from an EMBL/GenBank/DDBJ whole genome shotgun (WGS) entry which is preliminary data.</text>
</comment>
<gene>
    <name evidence="4" type="ORF">FC32_GL000465</name>
</gene>
<dbReference type="STRING" id="1423724.FC32_GL000465"/>
<dbReference type="EMBL" id="AZFT01000049">
    <property type="protein sequence ID" value="KRL84574.1"/>
    <property type="molecule type" value="Genomic_DNA"/>
</dbReference>
<dbReference type="InterPro" id="IPR058592">
    <property type="entry name" value="Gtf3_C"/>
</dbReference>
<evidence type="ECO:0000259" key="2">
    <source>
        <dbReference type="Pfam" id="PF26334"/>
    </source>
</evidence>
<dbReference type="GO" id="GO:0016740">
    <property type="term" value="F:transferase activity"/>
    <property type="evidence" value="ECO:0007669"/>
    <property type="project" value="UniProtKB-KW"/>
</dbReference>
<feature type="domain" description="Glucosyltransferase 3-like C-terminal" evidence="3">
    <location>
        <begin position="174"/>
        <end position="332"/>
    </location>
</feature>
<dbReference type="Pfam" id="PF26334">
    <property type="entry name" value="Gtf3_N"/>
    <property type="match status" value="1"/>
</dbReference>
<evidence type="ECO:0000313" key="4">
    <source>
        <dbReference type="EMBL" id="KRL84574.1"/>
    </source>
</evidence>
<dbReference type="Gene3D" id="3.40.50.2000">
    <property type="entry name" value="Glycogen Phosphorylase B"/>
    <property type="match status" value="2"/>
</dbReference>
<keyword evidence="1 4" id="KW-0808">Transferase</keyword>
<feature type="domain" description="Glucosyltransferase 3-like N-terminal" evidence="2">
    <location>
        <begin position="2"/>
        <end position="155"/>
    </location>
</feature>
<dbReference type="OrthoDB" id="9790931at2"/>
<dbReference type="Proteomes" id="UP000051324">
    <property type="component" value="Unassembled WGS sequence"/>
</dbReference>
<dbReference type="eggNOG" id="COG0438">
    <property type="taxonomic scope" value="Bacteria"/>
</dbReference>
<proteinExistence type="predicted"/>
<protein>
    <submittedName>
        <fullName evidence="4">Beta-1,6-galactofuranosyltransferase</fullName>
    </submittedName>
</protein>
<keyword evidence="5" id="KW-1185">Reference proteome</keyword>
<name>A0A0R1TUT6_9LACO</name>
<dbReference type="PATRIC" id="fig|1423724.4.peg.490"/>